<evidence type="ECO:0000313" key="2">
    <source>
        <dbReference type="Proteomes" id="UP001196413"/>
    </source>
</evidence>
<organism evidence="1 2">
    <name type="scientific">Parelaphostrongylus tenuis</name>
    <name type="common">Meningeal worm</name>
    <dbReference type="NCBI Taxonomy" id="148309"/>
    <lineage>
        <taxon>Eukaryota</taxon>
        <taxon>Metazoa</taxon>
        <taxon>Ecdysozoa</taxon>
        <taxon>Nematoda</taxon>
        <taxon>Chromadorea</taxon>
        <taxon>Rhabditida</taxon>
        <taxon>Rhabditina</taxon>
        <taxon>Rhabditomorpha</taxon>
        <taxon>Strongyloidea</taxon>
        <taxon>Metastrongylidae</taxon>
        <taxon>Parelaphostrongylus</taxon>
    </lineage>
</organism>
<comment type="caution">
    <text evidence="1">The sequence shown here is derived from an EMBL/GenBank/DDBJ whole genome shotgun (WGS) entry which is preliminary data.</text>
</comment>
<dbReference type="EMBL" id="JAHQIW010007390">
    <property type="protein sequence ID" value="KAJ1374066.1"/>
    <property type="molecule type" value="Genomic_DNA"/>
</dbReference>
<reference evidence="1" key="1">
    <citation type="submission" date="2021-06" db="EMBL/GenBank/DDBJ databases">
        <title>Parelaphostrongylus tenuis whole genome reference sequence.</title>
        <authorList>
            <person name="Garwood T.J."/>
            <person name="Larsen P.A."/>
            <person name="Fountain-Jones N.M."/>
            <person name="Garbe J.R."/>
            <person name="Macchietto M.G."/>
            <person name="Kania S.A."/>
            <person name="Gerhold R.W."/>
            <person name="Richards J.E."/>
            <person name="Wolf T.M."/>
        </authorList>
    </citation>
    <scope>NUCLEOTIDE SEQUENCE</scope>
    <source>
        <strain evidence="1">MNPRO001-30</strain>
        <tissue evidence="1">Meninges</tissue>
    </source>
</reference>
<proteinExistence type="predicted"/>
<gene>
    <name evidence="1" type="ORF">KIN20_036659</name>
</gene>
<evidence type="ECO:0000313" key="1">
    <source>
        <dbReference type="EMBL" id="KAJ1374066.1"/>
    </source>
</evidence>
<accession>A0AAD5RDQ2</accession>
<name>A0AAD5RDQ2_PARTN</name>
<sequence>MRTTSEYGMPFKDMTMFRADPHHLHWARKTPVEEVLEPALLGWNRKEIVEKYPHFLGQANSPDHLQMSYLYQYSKETGLTVVLKGIRSKNE</sequence>
<dbReference type="Proteomes" id="UP001196413">
    <property type="component" value="Unassembled WGS sequence"/>
</dbReference>
<dbReference type="AlphaFoldDB" id="A0AAD5RDQ2"/>
<keyword evidence="2" id="KW-1185">Reference proteome</keyword>
<protein>
    <submittedName>
        <fullName evidence="1">Uncharacterized protein</fullName>
    </submittedName>
</protein>